<evidence type="ECO:0000256" key="1">
    <source>
        <dbReference type="ARBA" id="ARBA00022723"/>
    </source>
</evidence>
<feature type="region of interest" description="Disordered" evidence="6">
    <location>
        <begin position="649"/>
        <end position="690"/>
    </location>
</feature>
<organism evidence="9 10">
    <name type="scientific">Candidozyma auris</name>
    <name type="common">Yeast</name>
    <name type="synonym">Candida auris</name>
    <dbReference type="NCBI Taxonomy" id="498019"/>
    <lineage>
        <taxon>Eukaryota</taxon>
        <taxon>Fungi</taxon>
        <taxon>Dikarya</taxon>
        <taxon>Ascomycota</taxon>
        <taxon>Saccharomycotina</taxon>
        <taxon>Pichiomycetes</taxon>
        <taxon>Metschnikowiaceae</taxon>
        <taxon>Candidozyma</taxon>
    </lineage>
</organism>
<keyword evidence="3 5" id="KW-0862">Zinc</keyword>
<feature type="compositionally biased region" description="Basic and acidic residues" evidence="6">
    <location>
        <begin position="661"/>
        <end position="679"/>
    </location>
</feature>
<keyword evidence="2 4" id="KW-0863">Zinc-finger</keyword>
<dbReference type="Pfam" id="PF16746">
    <property type="entry name" value="BAR_3"/>
    <property type="match status" value="1"/>
</dbReference>
<dbReference type="VEuPathDB" id="FungiDB:CJI97_002238"/>
<evidence type="ECO:0000259" key="8">
    <source>
        <dbReference type="PROSITE" id="PS50115"/>
    </source>
</evidence>
<dbReference type="VEuPathDB" id="FungiDB:CJJ09_003134"/>
<comment type="caution">
    <text evidence="9">The sequence shown here is derived from an EMBL/GenBank/DDBJ whole genome shotgun (WGS) entry which is preliminary data.</text>
</comment>
<dbReference type="Proteomes" id="UP000037122">
    <property type="component" value="Unassembled WGS sequence"/>
</dbReference>
<dbReference type="GO" id="GO:0005096">
    <property type="term" value="F:GTPase activator activity"/>
    <property type="evidence" value="ECO:0007669"/>
    <property type="project" value="UniProtKB-KW"/>
</dbReference>
<feature type="domain" description="PH" evidence="7">
    <location>
        <begin position="544"/>
        <end position="642"/>
    </location>
</feature>
<keyword evidence="1 5" id="KW-0479">Metal-binding</keyword>
<dbReference type="InterPro" id="IPR027267">
    <property type="entry name" value="AH/BAR_dom_sf"/>
</dbReference>
<dbReference type="Gene3D" id="1.20.1270.60">
    <property type="entry name" value="Arfaptin homology (AH) domain/BAR domain"/>
    <property type="match status" value="1"/>
</dbReference>
<dbReference type="GO" id="GO:0005802">
    <property type="term" value="C:trans-Golgi network"/>
    <property type="evidence" value="ECO:0007669"/>
    <property type="project" value="TreeGrafter"/>
</dbReference>
<dbReference type="InterPro" id="IPR004148">
    <property type="entry name" value="BAR_dom"/>
</dbReference>
<comment type="function">
    <text evidence="5">GTPase-activating protein for the ADP ribosylation factor family.</text>
</comment>
<dbReference type="SMART" id="SM00105">
    <property type="entry name" value="ArfGap"/>
    <property type="match status" value="1"/>
</dbReference>
<feature type="domain" description="Arf-GAP" evidence="8">
    <location>
        <begin position="697"/>
        <end position="818"/>
    </location>
</feature>
<dbReference type="PROSITE" id="PS50003">
    <property type="entry name" value="PH_DOMAIN"/>
    <property type="match status" value="1"/>
</dbReference>
<dbReference type="InterPro" id="IPR038508">
    <property type="entry name" value="ArfGAP_dom_sf"/>
</dbReference>
<comment type="subcellular location">
    <subcellularLocation>
        <location evidence="5">Cytoplasm</location>
    </subcellularLocation>
</comment>
<evidence type="ECO:0000256" key="5">
    <source>
        <dbReference type="RuleBase" id="RU369028"/>
    </source>
</evidence>
<dbReference type="GO" id="GO:0008270">
    <property type="term" value="F:zinc ion binding"/>
    <property type="evidence" value="ECO:0007669"/>
    <property type="project" value="UniProtKB-KW"/>
</dbReference>
<dbReference type="CDD" id="cd08204">
    <property type="entry name" value="ArfGap"/>
    <property type="match status" value="1"/>
</dbReference>
<accession>A0A0L0P7X7</accession>
<dbReference type="GO" id="GO:0005768">
    <property type="term" value="C:endosome"/>
    <property type="evidence" value="ECO:0007669"/>
    <property type="project" value="TreeGrafter"/>
</dbReference>
<dbReference type="CDD" id="cd00821">
    <property type="entry name" value="PH"/>
    <property type="match status" value="1"/>
</dbReference>
<dbReference type="InterPro" id="IPR011993">
    <property type="entry name" value="PH-like_dom_sf"/>
</dbReference>
<dbReference type="AlphaFoldDB" id="A0A0L0P7X7"/>
<evidence type="ECO:0000256" key="4">
    <source>
        <dbReference type="PROSITE-ProRule" id="PRU00288"/>
    </source>
</evidence>
<evidence type="ECO:0000256" key="2">
    <source>
        <dbReference type="ARBA" id="ARBA00022771"/>
    </source>
</evidence>
<dbReference type="SUPFAM" id="SSF57863">
    <property type="entry name" value="ArfGap/RecO-like zinc finger"/>
    <property type="match status" value="1"/>
</dbReference>
<dbReference type="InterPro" id="IPR045258">
    <property type="entry name" value="ACAP1/2/3-like"/>
</dbReference>
<dbReference type="SUPFAM" id="SSF50729">
    <property type="entry name" value="PH domain-like"/>
    <property type="match status" value="1"/>
</dbReference>
<dbReference type="EMBL" id="LGST01000003">
    <property type="protein sequence ID" value="KNE02467.1"/>
    <property type="molecule type" value="Genomic_DNA"/>
</dbReference>
<name>A0A0L0P7X7_CANAR</name>
<dbReference type="Pfam" id="PF00169">
    <property type="entry name" value="PH"/>
    <property type="match status" value="1"/>
</dbReference>
<dbReference type="InterPro" id="IPR037278">
    <property type="entry name" value="ARFGAP/RecO"/>
</dbReference>
<dbReference type="Gene3D" id="2.30.29.30">
    <property type="entry name" value="Pleckstrin-homology domain (PH domain)/Phosphotyrosine-binding domain (PTB)"/>
    <property type="match status" value="1"/>
</dbReference>
<dbReference type="PANTHER" id="PTHR23180:SF160">
    <property type="entry name" value="ADP-RIBOSYLATION FACTOR GTPASE-ACTIVATING PROTEIN EFFECTOR PROTEIN 1"/>
    <property type="match status" value="1"/>
</dbReference>
<dbReference type="GO" id="GO:0006891">
    <property type="term" value="P:intra-Golgi vesicle-mediated transport"/>
    <property type="evidence" value="ECO:0007669"/>
    <property type="project" value="TreeGrafter"/>
</dbReference>
<evidence type="ECO:0000259" key="7">
    <source>
        <dbReference type="PROSITE" id="PS50003"/>
    </source>
</evidence>
<dbReference type="Gene3D" id="1.10.220.150">
    <property type="entry name" value="Arf GTPase activating protein"/>
    <property type="match status" value="1"/>
</dbReference>
<reference evidence="10" key="1">
    <citation type="journal article" date="2015" name="BMC Genomics">
        <title>Draft genome of a commonly misdiagnosed multidrug resistant pathogen Candida auris.</title>
        <authorList>
            <person name="Chatterjee S."/>
            <person name="Alampalli S.V."/>
            <person name="Nageshan R.K."/>
            <person name="Chettiar S.T."/>
            <person name="Joshi S."/>
            <person name="Tatu U.S."/>
        </authorList>
    </citation>
    <scope>NUCLEOTIDE SEQUENCE [LARGE SCALE GENOMIC DNA]</scope>
    <source>
        <strain evidence="10">6684</strain>
    </source>
</reference>
<dbReference type="VEuPathDB" id="FungiDB:QG37_00272"/>
<evidence type="ECO:0000256" key="6">
    <source>
        <dbReference type="SAM" id="MobiDB-lite"/>
    </source>
</evidence>
<dbReference type="VEuPathDB" id="FungiDB:CJI96_0002721"/>
<proteinExistence type="predicted"/>
<gene>
    <name evidence="9" type="ORF">QG37_00272</name>
</gene>
<dbReference type="Pfam" id="PF01412">
    <property type="entry name" value="ArfGap"/>
    <property type="match status" value="1"/>
</dbReference>
<dbReference type="InterPro" id="IPR001164">
    <property type="entry name" value="ArfGAP_dom"/>
</dbReference>
<evidence type="ECO:0000256" key="3">
    <source>
        <dbReference type="ARBA" id="ARBA00022833"/>
    </source>
</evidence>
<dbReference type="PANTHER" id="PTHR23180">
    <property type="entry name" value="CENTAURIN/ARF"/>
    <property type="match status" value="1"/>
</dbReference>
<dbReference type="SMART" id="SM00233">
    <property type="entry name" value="PH"/>
    <property type="match status" value="1"/>
</dbReference>
<keyword evidence="5" id="KW-0677">Repeat</keyword>
<sequence>MVSVFPLAFPYVTYQPSIATLSQLSITNANDTERYQAQISDSRCTIITKMNSQTREPVPGPLKYTSNNQEDYPLLLLVPDEFHKCKLHLRFRKRTADSQNSLLILKTLGDDASHDNLKRFLKSEDLESKYREVSKIAFSKFLPENGYSDNYEIIVNDTYESTKFADGKVNFFVWEYDVASKEHILLLSFSFWVEESRTTAPHVQSPTQPLREKALPNTPKDLSAFTVSDFKHAFTFSTEDGPEFRGILAQYEKSLPKLKKAIHALHEDASYMEMTFRKLNNFKRGVIDTLDILVDSQFNPLLGRLDLPKSFQKNFLTFFESIEKRMTFILKEVLNSALLSKMSTYLTEVTPHDGSESSHAKKTFEKNSKEYYDWLNKYLSNEKDRPELKLLVKRKNFELSKFDYLNALNLASNNQYFNQFLENLLKFSSAEFRSQRFDIKEFKTNQSLLSNDASVYLNTMSRFNSEKLQYRQMIEACANNEELSEVVKLNPLNPSKDATSSDTSTNGVMSSSKLDLVFSLVAGQKSIPTFGFQGSQLLTADDQNAEISGILYALGGKGKPGWHKEWVVLRDGQLKEYSDWRKGKSLINKPIDIALASVKPITYDKRQFCFEIMTSKGQKHVFQAINDDDRDKWTRALYNAGQITQRLLANEKKKKSNRPNLHLEKPTFKSDDGDDERHGSPVSIFSNSIGPPDTSEVDFLKAVHSIPNSKNNLCADCGSSKSVEWISLTFLVTLCVKCSSCHRSLGSHVSKVRSLKLDNFENENQVLLNYINNEEVNRYLDDPSKKIHPDSDNDDRLTYIKQKYLQRTFVNVSLNVDELLVSAVRRINIPEVIKALNCGANANLSLQMGSQSSGVEPITIQIFEYSLRKLVEVDENGTVREYFVISELLIHHGCNIDKIRELNPALNHTDEAIGYWNEKKLRLK</sequence>
<dbReference type="PROSITE" id="PS50115">
    <property type="entry name" value="ARFGAP"/>
    <property type="match status" value="1"/>
</dbReference>
<keyword evidence="5" id="KW-0963">Cytoplasm</keyword>
<evidence type="ECO:0000313" key="10">
    <source>
        <dbReference type="Proteomes" id="UP000037122"/>
    </source>
</evidence>
<protein>
    <recommendedName>
        <fullName evidence="5">ADP-ribosylation factor GTPase-activating protein</fullName>
    </recommendedName>
</protein>
<keyword evidence="5" id="KW-0343">GTPase activation</keyword>
<dbReference type="VEuPathDB" id="FungiDB:B9J08_002047"/>
<evidence type="ECO:0000313" key="9">
    <source>
        <dbReference type="EMBL" id="KNE02467.1"/>
    </source>
</evidence>
<dbReference type="VEuPathDB" id="FungiDB:CJJ07_000185"/>
<dbReference type="InterPro" id="IPR001849">
    <property type="entry name" value="PH_domain"/>
</dbReference>
<dbReference type="SUPFAM" id="SSF103657">
    <property type="entry name" value="BAR/IMD domain-like"/>
    <property type="match status" value="1"/>
</dbReference>
<keyword evidence="5" id="KW-0040">ANK repeat</keyword>